<dbReference type="EMBL" id="MHLZ01000025">
    <property type="protein sequence ID" value="OGZ19618.1"/>
    <property type="molecule type" value="Genomic_DNA"/>
</dbReference>
<gene>
    <name evidence="5" type="ORF">A2626_02695</name>
</gene>
<dbReference type="SUPFAM" id="SSF53597">
    <property type="entry name" value="Dihydrofolate reductase-like"/>
    <property type="match status" value="1"/>
</dbReference>
<dbReference type="NCBIfam" id="TIGR00227">
    <property type="entry name" value="ribD_Cterm"/>
    <property type="match status" value="1"/>
</dbReference>
<dbReference type="PANTHER" id="PTHR38011">
    <property type="entry name" value="DIHYDROFOLATE REDUCTASE FAMILY PROTEIN (AFU_ORTHOLOGUE AFUA_8G06820)"/>
    <property type="match status" value="1"/>
</dbReference>
<proteinExistence type="predicted"/>
<evidence type="ECO:0000256" key="3">
    <source>
        <dbReference type="ARBA" id="ARBA00023002"/>
    </source>
</evidence>
<comment type="pathway">
    <text evidence="1">Cofactor biosynthesis; riboflavin biosynthesis.</text>
</comment>
<dbReference type="InterPro" id="IPR002734">
    <property type="entry name" value="RibDG_C"/>
</dbReference>
<comment type="caution">
    <text evidence="5">The sequence shown here is derived from an EMBL/GenBank/DDBJ whole genome shotgun (WGS) entry which is preliminary data.</text>
</comment>
<evidence type="ECO:0000256" key="2">
    <source>
        <dbReference type="ARBA" id="ARBA00022857"/>
    </source>
</evidence>
<reference evidence="5 6" key="1">
    <citation type="journal article" date="2016" name="Nat. Commun.">
        <title>Thousands of microbial genomes shed light on interconnected biogeochemical processes in an aquifer system.</title>
        <authorList>
            <person name="Anantharaman K."/>
            <person name="Brown C.T."/>
            <person name="Hug L.A."/>
            <person name="Sharon I."/>
            <person name="Castelle C.J."/>
            <person name="Probst A.J."/>
            <person name="Thomas B.C."/>
            <person name="Singh A."/>
            <person name="Wilkins M.J."/>
            <person name="Karaoz U."/>
            <person name="Brodie E.L."/>
            <person name="Williams K.H."/>
            <person name="Hubbard S.S."/>
            <person name="Banfield J.F."/>
        </authorList>
    </citation>
    <scope>NUCLEOTIDE SEQUENCE [LARGE SCALE GENOMIC DNA]</scope>
</reference>
<dbReference type="Pfam" id="PF01872">
    <property type="entry name" value="RibD_C"/>
    <property type="match status" value="1"/>
</dbReference>
<accession>A0A1G2E395</accession>
<dbReference type="InterPro" id="IPR024072">
    <property type="entry name" value="DHFR-like_dom_sf"/>
</dbReference>
<dbReference type="AlphaFoldDB" id="A0A1G2E395"/>
<dbReference type="Gene3D" id="3.40.430.10">
    <property type="entry name" value="Dihydrofolate Reductase, subunit A"/>
    <property type="match status" value="1"/>
</dbReference>
<dbReference type="UniPathway" id="UPA00275"/>
<dbReference type="GO" id="GO:0009231">
    <property type="term" value="P:riboflavin biosynthetic process"/>
    <property type="evidence" value="ECO:0007669"/>
    <property type="project" value="UniProtKB-UniPathway"/>
</dbReference>
<evidence type="ECO:0000313" key="5">
    <source>
        <dbReference type="EMBL" id="OGZ19618.1"/>
    </source>
</evidence>
<name>A0A1G2E395_9BACT</name>
<organism evidence="5 6">
    <name type="scientific">Candidatus Nealsonbacteria bacterium RIFCSPHIGHO2_01_FULL_38_55</name>
    <dbReference type="NCBI Taxonomy" id="1801664"/>
    <lineage>
        <taxon>Bacteria</taxon>
        <taxon>Candidatus Nealsoniibacteriota</taxon>
    </lineage>
</organism>
<feature type="domain" description="Bacterial bifunctional deaminase-reductase C-terminal" evidence="4">
    <location>
        <begin position="7"/>
        <end position="216"/>
    </location>
</feature>
<keyword evidence="3" id="KW-0560">Oxidoreductase</keyword>
<sequence>MENLKKPFVFLCAGMSLDGKLSNYKKECSAISSDNDRKMLYDYRVIADAVMIGGNTLQLDDSGLTTKSVERQNKRVKLGKSSEPMKVSVISDANNLKTSGDFFNKGNGKRVIFTTKKTLQKKIDEIKKKAKVFILGDNWVDLKKALEILYELGVKKLMVEGGGTLIYELLKDDLIDEINLKIGDLIIGGKNTVTLCDGEGFDKLNVKKVKFVKITKKPNFLILKAKIIKN</sequence>
<evidence type="ECO:0000256" key="1">
    <source>
        <dbReference type="ARBA" id="ARBA00005104"/>
    </source>
</evidence>
<dbReference type="InterPro" id="IPR050765">
    <property type="entry name" value="Riboflavin_Biosynth_HTPR"/>
</dbReference>
<protein>
    <recommendedName>
        <fullName evidence="4">Bacterial bifunctional deaminase-reductase C-terminal domain-containing protein</fullName>
    </recommendedName>
</protein>
<evidence type="ECO:0000259" key="4">
    <source>
        <dbReference type="Pfam" id="PF01872"/>
    </source>
</evidence>
<dbReference type="GO" id="GO:0050661">
    <property type="term" value="F:NADP binding"/>
    <property type="evidence" value="ECO:0007669"/>
    <property type="project" value="InterPro"/>
</dbReference>
<dbReference type="GO" id="GO:0008703">
    <property type="term" value="F:5-amino-6-(5-phosphoribosylamino)uracil reductase activity"/>
    <property type="evidence" value="ECO:0007669"/>
    <property type="project" value="InterPro"/>
</dbReference>
<evidence type="ECO:0000313" key="6">
    <source>
        <dbReference type="Proteomes" id="UP000177360"/>
    </source>
</evidence>
<dbReference type="PANTHER" id="PTHR38011:SF7">
    <property type="entry name" value="2,5-DIAMINO-6-RIBOSYLAMINO-4(3H)-PYRIMIDINONE 5'-PHOSPHATE REDUCTASE"/>
    <property type="match status" value="1"/>
</dbReference>
<dbReference type="Proteomes" id="UP000177360">
    <property type="component" value="Unassembled WGS sequence"/>
</dbReference>
<keyword evidence="2" id="KW-0521">NADP</keyword>
<dbReference type="InterPro" id="IPR011549">
    <property type="entry name" value="RibD_C"/>
</dbReference>